<accession>A0A2V5HFU6</accession>
<gene>
    <name evidence="1" type="ORF">BO99DRAFT_401602</name>
</gene>
<sequence length="81" mass="9276">MMPFEKLCVAMFRRRSGLPELLWANHARGKGMLRQLLVRSTTASSSFSCSLIQRNLLRGEFLVSSDTDCSICTEYIYSEQH</sequence>
<evidence type="ECO:0000313" key="1">
    <source>
        <dbReference type="EMBL" id="PYI20694.1"/>
    </source>
</evidence>
<dbReference type="Proteomes" id="UP000249829">
    <property type="component" value="Unassembled WGS sequence"/>
</dbReference>
<dbReference type="AlphaFoldDB" id="A0A2V5HFU6"/>
<keyword evidence="2" id="KW-1185">Reference proteome</keyword>
<organism evidence="1 2">
    <name type="scientific">Aspergillus violaceofuscus (strain CBS 115571)</name>
    <dbReference type="NCBI Taxonomy" id="1450538"/>
    <lineage>
        <taxon>Eukaryota</taxon>
        <taxon>Fungi</taxon>
        <taxon>Dikarya</taxon>
        <taxon>Ascomycota</taxon>
        <taxon>Pezizomycotina</taxon>
        <taxon>Eurotiomycetes</taxon>
        <taxon>Eurotiomycetidae</taxon>
        <taxon>Eurotiales</taxon>
        <taxon>Aspergillaceae</taxon>
        <taxon>Aspergillus</taxon>
    </lineage>
</organism>
<protein>
    <submittedName>
        <fullName evidence="1">Uncharacterized protein</fullName>
    </submittedName>
</protein>
<evidence type="ECO:0000313" key="2">
    <source>
        <dbReference type="Proteomes" id="UP000249829"/>
    </source>
</evidence>
<reference evidence="1 2" key="1">
    <citation type="submission" date="2018-02" db="EMBL/GenBank/DDBJ databases">
        <title>The genomes of Aspergillus section Nigri reveals drivers in fungal speciation.</title>
        <authorList>
            <consortium name="DOE Joint Genome Institute"/>
            <person name="Vesth T.C."/>
            <person name="Nybo J."/>
            <person name="Theobald S."/>
            <person name="Brandl J."/>
            <person name="Frisvad J.C."/>
            <person name="Nielsen K.F."/>
            <person name="Lyhne E.K."/>
            <person name="Kogle M.E."/>
            <person name="Kuo A."/>
            <person name="Riley R."/>
            <person name="Clum A."/>
            <person name="Nolan M."/>
            <person name="Lipzen A."/>
            <person name="Salamov A."/>
            <person name="Henrissat B."/>
            <person name="Wiebenga A."/>
            <person name="De vries R.P."/>
            <person name="Grigoriev I.V."/>
            <person name="Mortensen U.H."/>
            <person name="Andersen M.R."/>
            <person name="Baker S.E."/>
        </authorList>
    </citation>
    <scope>NUCLEOTIDE SEQUENCE [LARGE SCALE GENOMIC DNA]</scope>
    <source>
        <strain evidence="1 2">CBS 115571</strain>
    </source>
</reference>
<dbReference type="EMBL" id="KZ825123">
    <property type="protein sequence ID" value="PYI20694.1"/>
    <property type="molecule type" value="Genomic_DNA"/>
</dbReference>
<proteinExistence type="predicted"/>
<name>A0A2V5HFU6_ASPV1</name>